<feature type="compositionally biased region" description="Basic residues" evidence="1">
    <location>
        <begin position="244"/>
        <end position="256"/>
    </location>
</feature>
<feature type="compositionally biased region" description="Low complexity" evidence="1">
    <location>
        <begin position="97"/>
        <end position="107"/>
    </location>
</feature>
<sequence>MTSRKNIDHWLEGKGKMYQSNTYSKEQIHDAYEKYVNTSSSGRSSSKDSNISVKAWRPVTKAKPVQSQTQKAKDHAVDDEVHAPDNHIPEFVKLTDESTSTSQQSESMQNSHVEGEKLDSNTLNDEEHSFEGEKDQMNIEVEGEHIVEGEHNVDDAFSNAGLENDEIYEDAPLEFDPAYPPMEKRTRDHPKDQIMMMIQRGQSKQYKGQSIDSSILTRILLPREEKKSKKSKKVAPASPEQKIKGLKSSKSPKKKTANVEVTVDATQVIEPIVEETQENVIIPSKTGMFRRIKIKYTHKRKSLSQ</sequence>
<feature type="region of interest" description="Disordered" evidence="1">
    <location>
        <begin position="222"/>
        <end position="256"/>
    </location>
</feature>
<evidence type="ECO:0000313" key="2">
    <source>
        <dbReference type="EMBL" id="CAI9293888.1"/>
    </source>
</evidence>
<feature type="compositionally biased region" description="Low complexity" evidence="1">
    <location>
        <begin position="39"/>
        <end position="52"/>
    </location>
</feature>
<evidence type="ECO:0000313" key="3">
    <source>
        <dbReference type="Proteomes" id="UP001177003"/>
    </source>
</evidence>
<feature type="compositionally biased region" description="Basic and acidic residues" evidence="1">
    <location>
        <begin position="113"/>
        <end position="131"/>
    </location>
</feature>
<feature type="region of interest" description="Disordered" evidence="1">
    <location>
        <begin position="36"/>
        <end position="78"/>
    </location>
</feature>
<reference evidence="2" key="1">
    <citation type="submission" date="2023-04" db="EMBL/GenBank/DDBJ databases">
        <authorList>
            <person name="Vijverberg K."/>
            <person name="Xiong W."/>
            <person name="Schranz E."/>
        </authorList>
    </citation>
    <scope>NUCLEOTIDE SEQUENCE</scope>
</reference>
<gene>
    <name evidence="2" type="ORF">LSALG_LOCUS32890</name>
</gene>
<accession>A0AA35ZJR0</accession>
<dbReference type="EMBL" id="OX465083">
    <property type="protein sequence ID" value="CAI9293888.1"/>
    <property type="molecule type" value="Genomic_DNA"/>
</dbReference>
<organism evidence="2 3">
    <name type="scientific">Lactuca saligna</name>
    <name type="common">Willowleaf lettuce</name>
    <dbReference type="NCBI Taxonomy" id="75948"/>
    <lineage>
        <taxon>Eukaryota</taxon>
        <taxon>Viridiplantae</taxon>
        <taxon>Streptophyta</taxon>
        <taxon>Embryophyta</taxon>
        <taxon>Tracheophyta</taxon>
        <taxon>Spermatophyta</taxon>
        <taxon>Magnoliopsida</taxon>
        <taxon>eudicotyledons</taxon>
        <taxon>Gunneridae</taxon>
        <taxon>Pentapetalae</taxon>
        <taxon>asterids</taxon>
        <taxon>campanulids</taxon>
        <taxon>Asterales</taxon>
        <taxon>Asteraceae</taxon>
        <taxon>Cichorioideae</taxon>
        <taxon>Cichorieae</taxon>
        <taxon>Lactucinae</taxon>
        <taxon>Lactuca</taxon>
    </lineage>
</organism>
<protein>
    <submittedName>
        <fullName evidence="2">Uncharacterized protein</fullName>
    </submittedName>
</protein>
<keyword evidence="3" id="KW-1185">Reference proteome</keyword>
<feature type="region of interest" description="Disordered" evidence="1">
    <location>
        <begin position="96"/>
        <end position="131"/>
    </location>
</feature>
<name>A0AA35ZJR0_LACSI</name>
<dbReference type="Proteomes" id="UP001177003">
    <property type="component" value="Chromosome 7"/>
</dbReference>
<proteinExistence type="predicted"/>
<evidence type="ECO:0000256" key="1">
    <source>
        <dbReference type="SAM" id="MobiDB-lite"/>
    </source>
</evidence>
<dbReference type="AlphaFoldDB" id="A0AA35ZJR0"/>